<evidence type="ECO:0000313" key="2">
    <source>
        <dbReference type="EMBL" id="QCO56085.1"/>
    </source>
</evidence>
<dbReference type="KEGG" id="pseb:EOK75_10305"/>
<dbReference type="Proteomes" id="UP000298631">
    <property type="component" value="Chromosome"/>
</dbReference>
<gene>
    <name evidence="2" type="ORF">EOK75_10305</name>
</gene>
<feature type="chain" id="PRO_5020898244" evidence="1">
    <location>
        <begin position="20"/>
        <end position="232"/>
    </location>
</feature>
<accession>A0A4P8EHN5</accession>
<feature type="signal peptide" evidence="1">
    <location>
        <begin position="1"/>
        <end position="19"/>
    </location>
</feature>
<name>A0A4P8EHN5_9RHOB</name>
<proteinExistence type="predicted"/>
<dbReference type="OrthoDB" id="7844595at2"/>
<dbReference type="RefSeq" id="WP_137193870.1">
    <property type="nucleotide sequence ID" value="NZ_CP039964.1"/>
</dbReference>
<keyword evidence="1" id="KW-0732">Signal</keyword>
<dbReference type="AlphaFoldDB" id="A0A4P8EHN5"/>
<keyword evidence="3" id="KW-1185">Reference proteome</keyword>
<evidence type="ECO:0000313" key="3">
    <source>
        <dbReference type="Proteomes" id="UP000298631"/>
    </source>
</evidence>
<reference evidence="2 3" key="1">
    <citation type="submission" date="2019-05" db="EMBL/GenBank/DDBJ databases">
        <title>Pseudorhodobacter turbinis sp. nov., isolated from the gut of the Korean turban shell.</title>
        <authorList>
            <person name="Jeong Y.-S."/>
            <person name="Kang W.-R."/>
            <person name="Bae J.-W."/>
        </authorList>
    </citation>
    <scope>NUCLEOTIDE SEQUENCE [LARGE SCALE GENOMIC DNA]</scope>
    <source>
        <strain evidence="2 3">S12M18</strain>
    </source>
</reference>
<dbReference type="EMBL" id="CP039964">
    <property type="protein sequence ID" value="QCO56085.1"/>
    <property type="molecule type" value="Genomic_DNA"/>
</dbReference>
<evidence type="ECO:0000256" key="1">
    <source>
        <dbReference type="SAM" id="SignalP"/>
    </source>
</evidence>
<organism evidence="2 3">
    <name type="scientific">Pseudorhodobacter turbinis</name>
    <dbReference type="NCBI Taxonomy" id="2500533"/>
    <lineage>
        <taxon>Bacteria</taxon>
        <taxon>Pseudomonadati</taxon>
        <taxon>Pseudomonadota</taxon>
        <taxon>Alphaproteobacteria</taxon>
        <taxon>Rhodobacterales</taxon>
        <taxon>Paracoccaceae</taxon>
        <taxon>Pseudorhodobacter</taxon>
    </lineage>
</organism>
<sequence>MRGLIVALLVVLTAPTGAAAGAFNPPAGCSGYLTVQSRSCRVSNYYTCTQDAPGDQWRADFDQQGLFFVSRVDAEGQWVESLDINPMVRQTLDAGAEDPASFTELLGGLDSFSFNLTRDNGERSSVRGFDRLTGRSVQIDGITLQETEFEYSETDREGNLLRRSRGVEYIHPEWRIFFAGPSEWDGGDGYLPMDGSPVEFIFPDEPGFFSNQPVFECDAILSNYSKGSANGN</sequence>
<protein>
    <submittedName>
        <fullName evidence="2">Uncharacterized protein</fullName>
    </submittedName>
</protein>